<dbReference type="PANTHER" id="PTHR43344:SF2">
    <property type="entry name" value="PHOSPHOSERINE PHOSPHATASE"/>
    <property type="match status" value="1"/>
</dbReference>
<proteinExistence type="predicted"/>
<dbReference type="SUPFAM" id="SSF56784">
    <property type="entry name" value="HAD-like"/>
    <property type="match status" value="1"/>
</dbReference>
<evidence type="ECO:0000256" key="5">
    <source>
        <dbReference type="ARBA" id="ARBA00022723"/>
    </source>
</evidence>
<dbReference type="GO" id="GO:0036424">
    <property type="term" value="F:L-phosphoserine phosphatase activity"/>
    <property type="evidence" value="ECO:0007669"/>
    <property type="project" value="TreeGrafter"/>
</dbReference>
<dbReference type="NCBIfam" id="TIGR01490">
    <property type="entry name" value="HAD-SF-IB-hyp1"/>
    <property type="match status" value="1"/>
</dbReference>
<dbReference type="AlphaFoldDB" id="F9ER12"/>
<keyword evidence="12" id="KW-1185">Reference proteome</keyword>
<name>F9ER12_9FUSO</name>
<dbReference type="GO" id="GO:0006564">
    <property type="term" value="P:L-serine biosynthetic process"/>
    <property type="evidence" value="ECO:0007669"/>
    <property type="project" value="UniProtKB-KW"/>
</dbReference>
<dbReference type="CDD" id="cd02612">
    <property type="entry name" value="HAD_PGPPase"/>
    <property type="match status" value="1"/>
</dbReference>
<keyword evidence="8" id="KW-0718">Serine biosynthesis</keyword>
<dbReference type="PATRIC" id="fig|997347.4.peg.2150"/>
<keyword evidence="5" id="KW-0479">Metal-binding</keyword>
<comment type="pathway">
    <text evidence="2">Amino-acid biosynthesis; L-serine biosynthesis; L-serine from 3-phospho-D-glycerate: step 3/3.</text>
</comment>
<reference evidence="11 12" key="1">
    <citation type="submission" date="2011-05" db="EMBL/GenBank/DDBJ databases">
        <authorList>
            <person name="Muzny D."/>
            <person name="Qin X."/>
            <person name="Deng J."/>
            <person name="Jiang H."/>
            <person name="Liu Y."/>
            <person name="Qu J."/>
            <person name="Song X.-Z."/>
            <person name="Zhang L."/>
            <person name="Thornton R."/>
            <person name="Coyle M."/>
            <person name="Francisco L."/>
            <person name="Jackson L."/>
            <person name="Javaid M."/>
            <person name="Korchina V."/>
            <person name="Kovar C."/>
            <person name="Mata R."/>
            <person name="Mathew T."/>
            <person name="Ngo R."/>
            <person name="Nguyen L."/>
            <person name="Nguyen N."/>
            <person name="Okwuonu G."/>
            <person name="Ongeri F."/>
            <person name="Pham C."/>
            <person name="Simmons D."/>
            <person name="Wilczek-Boney K."/>
            <person name="Hale W."/>
            <person name="Jakkamsetti A."/>
            <person name="Pham P."/>
            <person name="Ruth R."/>
            <person name="San Lucas F."/>
            <person name="Warren J."/>
            <person name="Zhang J."/>
            <person name="Zhao Z."/>
            <person name="Zhou C."/>
            <person name="Zhu D."/>
            <person name="Lee S."/>
            <person name="Bess C."/>
            <person name="Blankenburg K."/>
            <person name="Forbes L."/>
            <person name="Fu Q."/>
            <person name="Gubbala S."/>
            <person name="Hirani K."/>
            <person name="Jayaseelan J.C."/>
            <person name="Lara F."/>
            <person name="Munidasa M."/>
            <person name="Palculict T."/>
            <person name="Patil S."/>
            <person name="Pu L.-L."/>
            <person name="Saada N."/>
            <person name="Tang L."/>
            <person name="Weissenberger G."/>
            <person name="Zhu Y."/>
            <person name="Hemphill L."/>
            <person name="Shang Y."/>
            <person name="Youmans B."/>
            <person name="Ayvaz T."/>
            <person name="Ross M."/>
            <person name="Santibanez J."/>
            <person name="Aqrawi P."/>
            <person name="Gross S."/>
            <person name="Joshi V."/>
            <person name="Fowler G."/>
            <person name="Nazareth L."/>
            <person name="Reid J."/>
            <person name="Worley K."/>
            <person name="Petrosino J."/>
            <person name="Highlander S."/>
            <person name="Gibbs R."/>
        </authorList>
    </citation>
    <scope>NUCLEOTIDE SEQUENCE [LARGE SCALE GENOMIC DNA]</scope>
    <source>
        <strain evidence="11 12">ATCC 51191</strain>
    </source>
</reference>
<dbReference type="Proteomes" id="UP000005392">
    <property type="component" value="Unassembled WGS sequence"/>
</dbReference>
<evidence type="ECO:0000256" key="10">
    <source>
        <dbReference type="ARBA" id="ARBA00048523"/>
    </source>
</evidence>
<dbReference type="STRING" id="76859.RN98_07735"/>
<dbReference type="EMBL" id="AFQD01000488">
    <property type="protein sequence ID" value="EGQ78606.1"/>
    <property type="molecule type" value="Genomic_DNA"/>
</dbReference>
<keyword evidence="6 11" id="KW-0378">Hydrolase</keyword>
<dbReference type="InterPro" id="IPR023214">
    <property type="entry name" value="HAD_sf"/>
</dbReference>
<organism evidence="11 12">
    <name type="scientific">Fusobacterium animalis ATCC 51191</name>
    <dbReference type="NCBI Taxonomy" id="997347"/>
    <lineage>
        <taxon>Bacteria</taxon>
        <taxon>Fusobacteriati</taxon>
        <taxon>Fusobacteriota</taxon>
        <taxon>Fusobacteriia</taxon>
        <taxon>Fusobacteriales</taxon>
        <taxon>Fusobacteriaceae</taxon>
        <taxon>Fusobacterium</taxon>
    </lineage>
</organism>
<evidence type="ECO:0000256" key="1">
    <source>
        <dbReference type="ARBA" id="ARBA00001946"/>
    </source>
</evidence>
<evidence type="ECO:0000256" key="2">
    <source>
        <dbReference type="ARBA" id="ARBA00005135"/>
    </source>
</evidence>
<evidence type="ECO:0000256" key="9">
    <source>
        <dbReference type="ARBA" id="ARBA00048138"/>
    </source>
</evidence>
<dbReference type="Pfam" id="PF12710">
    <property type="entry name" value="HAD"/>
    <property type="match status" value="1"/>
</dbReference>
<evidence type="ECO:0000256" key="8">
    <source>
        <dbReference type="ARBA" id="ARBA00023299"/>
    </source>
</evidence>
<dbReference type="EC" id="3.1.3.3" evidence="3"/>
<comment type="caution">
    <text evidence="11">The sequence shown here is derived from an EMBL/GenBank/DDBJ whole genome shotgun (WGS) entry which is preliminary data.</text>
</comment>
<dbReference type="InterPro" id="IPR036412">
    <property type="entry name" value="HAD-like_sf"/>
</dbReference>
<dbReference type="HOGENOM" id="CLU_052657_1_2_0"/>
<comment type="cofactor">
    <cofactor evidence="1">
        <name>Mg(2+)</name>
        <dbReference type="ChEBI" id="CHEBI:18420"/>
    </cofactor>
</comment>
<evidence type="ECO:0000256" key="4">
    <source>
        <dbReference type="ARBA" id="ARBA00022605"/>
    </source>
</evidence>
<dbReference type="GO" id="GO:0000287">
    <property type="term" value="F:magnesium ion binding"/>
    <property type="evidence" value="ECO:0007669"/>
    <property type="project" value="TreeGrafter"/>
</dbReference>
<dbReference type="NCBIfam" id="TIGR01488">
    <property type="entry name" value="HAD-SF-IB"/>
    <property type="match status" value="1"/>
</dbReference>
<evidence type="ECO:0000313" key="12">
    <source>
        <dbReference type="Proteomes" id="UP000005392"/>
    </source>
</evidence>
<dbReference type="Gene3D" id="1.20.1440.100">
    <property type="entry name" value="SG protein - dephosphorylation function"/>
    <property type="match status" value="1"/>
</dbReference>
<sequence>MYFLIKSTKKSYIFFKNMLKFKGKKYLVGENEIMIAAFFDVDGTIYRNALLIEHFKKLIKYELFDDIQYRLKVEEAYNLWDTRKGNYDDYLLDLTKLYVVAIKDLPVKYNDFISDQVLLLKGNRVYTYTREMIEWHKKMKHKVFFISGSPSFLVSRMAEKMGVDDFCGSVYEIDEKTQTFSGKIIKPMWDSIHKQEAIGNFIKRYNIDLSKSYAYGDTNGDFSMLSLVGNPRAINPSKELITRIKMIKI</sequence>
<dbReference type="GO" id="GO:0005737">
    <property type="term" value="C:cytoplasm"/>
    <property type="evidence" value="ECO:0007669"/>
    <property type="project" value="TreeGrafter"/>
</dbReference>
<dbReference type="InterPro" id="IPR050582">
    <property type="entry name" value="HAD-like_SerB"/>
</dbReference>
<keyword evidence="7" id="KW-0460">Magnesium</keyword>
<comment type="catalytic activity">
    <reaction evidence="10">
        <text>O-phospho-D-serine + H2O = D-serine + phosphate</text>
        <dbReference type="Rhea" id="RHEA:24873"/>
        <dbReference type="ChEBI" id="CHEBI:15377"/>
        <dbReference type="ChEBI" id="CHEBI:35247"/>
        <dbReference type="ChEBI" id="CHEBI:43474"/>
        <dbReference type="ChEBI" id="CHEBI:58680"/>
        <dbReference type="EC" id="3.1.3.3"/>
    </reaction>
</comment>
<evidence type="ECO:0000313" key="11">
    <source>
        <dbReference type="EMBL" id="EGQ78606.1"/>
    </source>
</evidence>
<evidence type="ECO:0000256" key="6">
    <source>
        <dbReference type="ARBA" id="ARBA00022801"/>
    </source>
</evidence>
<dbReference type="Gene3D" id="3.40.50.1000">
    <property type="entry name" value="HAD superfamily/HAD-like"/>
    <property type="match status" value="1"/>
</dbReference>
<evidence type="ECO:0000256" key="3">
    <source>
        <dbReference type="ARBA" id="ARBA00012640"/>
    </source>
</evidence>
<keyword evidence="4" id="KW-0028">Amino-acid biosynthesis</keyword>
<dbReference type="PANTHER" id="PTHR43344">
    <property type="entry name" value="PHOSPHOSERINE PHOSPHATASE"/>
    <property type="match status" value="1"/>
</dbReference>
<dbReference type="InterPro" id="IPR006385">
    <property type="entry name" value="HAD_hydro_SerB1"/>
</dbReference>
<comment type="catalytic activity">
    <reaction evidence="9">
        <text>O-phospho-L-serine + H2O = L-serine + phosphate</text>
        <dbReference type="Rhea" id="RHEA:21208"/>
        <dbReference type="ChEBI" id="CHEBI:15377"/>
        <dbReference type="ChEBI" id="CHEBI:33384"/>
        <dbReference type="ChEBI" id="CHEBI:43474"/>
        <dbReference type="ChEBI" id="CHEBI:57524"/>
        <dbReference type="EC" id="3.1.3.3"/>
    </reaction>
</comment>
<protein>
    <recommendedName>
        <fullName evidence="3">phosphoserine phosphatase</fullName>
        <ecNumber evidence="3">3.1.3.3</ecNumber>
    </recommendedName>
</protein>
<evidence type="ECO:0000256" key="7">
    <source>
        <dbReference type="ARBA" id="ARBA00022842"/>
    </source>
</evidence>
<accession>F9ER12</accession>
<gene>
    <name evidence="11" type="ORF">HMPREF9094_2367</name>
</gene>